<reference evidence="1 2" key="1">
    <citation type="submission" date="2019-05" db="EMBL/GenBank/DDBJ databases">
        <title>Another draft genome of Portunus trituberculatus and its Hox gene families provides insights of decapod evolution.</title>
        <authorList>
            <person name="Jeong J.-H."/>
            <person name="Song I."/>
            <person name="Kim S."/>
            <person name="Choi T."/>
            <person name="Kim D."/>
            <person name="Ryu S."/>
            <person name="Kim W."/>
        </authorList>
    </citation>
    <scope>NUCLEOTIDE SEQUENCE [LARGE SCALE GENOMIC DNA]</scope>
    <source>
        <tissue evidence="1">Muscle</tissue>
    </source>
</reference>
<sequence>MLGKITTTAAHTFLARYHRWMPTFRGHTRCSSRPRPPVLLTSSHSAHHPELHLFLLYVLYTYNWNSSLQVPAATIHQYINCVATEY</sequence>
<dbReference type="Proteomes" id="UP000324222">
    <property type="component" value="Unassembled WGS sequence"/>
</dbReference>
<protein>
    <submittedName>
        <fullName evidence="1">Uncharacterized protein</fullName>
    </submittedName>
</protein>
<evidence type="ECO:0000313" key="2">
    <source>
        <dbReference type="Proteomes" id="UP000324222"/>
    </source>
</evidence>
<name>A0A5B7IXA1_PORTR</name>
<evidence type="ECO:0000313" key="1">
    <source>
        <dbReference type="EMBL" id="MPC86346.1"/>
    </source>
</evidence>
<comment type="caution">
    <text evidence="1">The sequence shown here is derived from an EMBL/GenBank/DDBJ whole genome shotgun (WGS) entry which is preliminary data.</text>
</comment>
<gene>
    <name evidence="1" type="ORF">E2C01_081169</name>
</gene>
<dbReference type="EMBL" id="VSRR010071172">
    <property type="protein sequence ID" value="MPC86346.1"/>
    <property type="molecule type" value="Genomic_DNA"/>
</dbReference>
<keyword evidence="2" id="KW-1185">Reference proteome</keyword>
<dbReference type="AlphaFoldDB" id="A0A5B7IXA1"/>
<accession>A0A5B7IXA1</accession>
<organism evidence="1 2">
    <name type="scientific">Portunus trituberculatus</name>
    <name type="common">Swimming crab</name>
    <name type="synonym">Neptunus trituberculatus</name>
    <dbReference type="NCBI Taxonomy" id="210409"/>
    <lineage>
        <taxon>Eukaryota</taxon>
        <taxon>Metazoa</taxon>
        <taxon>Ecdysozoa</taxon>
        <taxon>Arthropoda</taxon>
        <taxon>Crustacea</taxon>
        <taxon>Multicrustacea</taxon>
        <taxon>Malacostraca</taxon>
        <taxon>Eumalacostraca</taxon>
        <taxon>Eucarida</taxon>
        <taxon>Decapoda</taxon>
        <taxon>Pleocyemata</taxon>
        <taxon>Brachyura</taxon>
        <taxon>Eubrachyura</taxon>
        <taxon>Portunoidea</taxon>
        <taxon>Portunidae</taxon>
        <taxon>Portuninae</taxon>
        <taxon>Portunus</taxon>
    </lineage>
</organism>
<proteinExistence type="predicted"/>